<organism evidence="1 2">
    <name type="scientific">Candidatus Collierbacteria bacterium GW2011_GWB2_44_22</name>
    <dbReference type="NCBI Taxonomy" id="1618387"/>
    <lineage>
        <taxon>Bacteria</taxon>
        <taxon>Candidatus Collieribacteriota</taxon>
    </lineage>
</organism>
<evidence type="ECO:0000313" key="1">
    <source>
        <dbReference type="EMBL" id="KKT51720.1"/>
    </source>
</evidence>
<name>A0A0G1HXQ4_9BACT</name>
<comment type="caution">
    <text evidence="1">The sequence shown here is derived from an EMBL/GenBank/DDBJ whole genome shotgun (WGS) entry which is preliminary data.</text>
</comment>
<gene>
    <name evidence="1" type="ORF">UW44_C0008G0042</name>
</gene>
<evidence type="ECO:0000313" key="2">
    <source>
        <dbReference type="Proteomes" id="UP000034006"/>
    </source>
</evidence>
<proteinExistence type="predicted"/>
<dbReference type="EMBL" id="LCIH01000008">
    <property type="protein sequence ID" value="KKT51720.1"/>
    <property type="molecule type" value="Genomic_DNA"/>
</dbReference>
<dbReference type="AlphaFoldDB" id="A0A0G1HXQ4"/>
<sequence>MPKEIDPRQAIYPAQTIFQRLCALRNYQYIIRNFPTADAYEEMLQLENDLRTQIEIWGDIEAIDFWLSSNDPHHGRIANIKELDLSWLT</sequence>
<accession>A0A0G1HXQ4</accession>
<protein>
    <submittedName>
        <fullName evidence="1">Uncharacterized protein</fullName>
    </submittedName>
</protein>
<reference evidence="1 2" key="1">
    <citation type="journal article" date="2015" name="Nature">
        <title>rRNA introns, odd ribosomes, and small enigmatic genomes across a large radiation of phyla.</title>
        <authorList>
            <person name="Brown C.T."/>
            <person name="Hug L.A."/>
            <person name="Thomas B.C."/>
            <person name="Sharon I."/>
            <person name="Castelle C.J."/>
            <person name="Singh A."/>
            <person name="Wilkins M.J."/>
            <person name="Williams K.H."/>
            <person name="Banfield J.F."/>
        </authorList>
    </citation>
    <scope>NUCLEOTIDE SEQUENCE [LARGE SCALE GENOMIC DNA]</scope>
</reference>
<dbReference type="Proteomes" id="UP000034006">
    <property type="component" value="Unassembled WGS sequence"/>
</dbReference>